<dbReference type="PANTHER" id="PTHR30483:SF6">
    <property type="entry name" value="PERIPLASMIC BINDING PROTEIN OF ABC TRANSPORTER FOR NATURAL AMINO ACIDS"/>
    <property type="match status" value="1"/>
</dbReference>
<evidence type="ECO:0000256" key="5">
    <source>
        <dbReference type="SAM" id="SignalP"/>
    </source>
</evidence>
<keyword evidence="4" id="KW-0029">Amino-acid transport</keyword>
<reference evidence="7 8" key="1">
    <citation type="submission" date="2017-05" db="EMBL/GenBank/DDBJ databases">
        <title>Complete and WGS of Bordetella genogroups.</title>
        <authorList>
            <person name="Spilker T."/>
            <person name="LiPuma J."/>
        </authorList>
    </citation>
    <scope>NUCLEOTIDE SEQUENCE [LARGE SCALE GENOMIC DNA]</scope>
    <source>
        <strain evidence="7 8">AU9919</strain>
    </source>
</reference>
<dbReference type="InterPro" id="IPR051010">
    <property type="entry name" value="BCAA_transport"/>
</dbReference>
<evidence type="ECO:0000256" key="3">
    <source>
        <dbReference type="ARBA" id="ARBA00022729"/>
    </source>
</evidence>
<organism evidence="7 8">
    <name type="scientific">Bordetella genomosp. 4</name>
    <dbReference type="NCBI Taxonomy" id="463044"/>
    <lineage>
        <taxon>Bacteria</taxon>
        <taxon>Pseudomonadati</taxon>
        <taxon>Pseudomonadota</taxon>
        <taxon>Betaproteobacteria</taxon>
        <taxon>Burkholderiales</taxon>
        <taxon>Alcaligenaceae</taxon>
        <taxon>Bordetella</taxon>
    </lineage>
</organism>
<evidence type="ECO:0000313" key="7">
    <source>
        <dbReference type="EMBL" id="OZI52300.1"/>
    </source>
</evidence>
<accession>A0A261TTF1</accession>
<dbReference type="InterPro" id="IPR000709">
    <property type="entry name" value="Leu_Ile_Val-bd"/>
</dbReference>
<dbReference type="RefSeq" id="WP_094838808.1">
    <property type="nucleotide sequence ID" value="NZ_NEVQ01000021.1"/>
</dbReference>
<feature type="chain" id="PRO_5012672687" evidence="5">
    <location>
        <begin position="24"/>
        <end position="389"/>
    </location>
</feature>
<proteinExistence type="inferred from homology"/>
<sequence>MNQKLVGLVAACTIAALPGVAAANCEIKIGATGPLSGAATQWGLAIKGAADYVAAEVNAKGGMKVGDETCQLRVVAIDAKYTAEGAAAAANNFVSQGVKFILGPMGSPEVTGMKPIATRNKMLMMSDSYARDAIGPRWPLTFHIGPGPAAWGDPIVKHAKQTFGIKTALTIAPNDQAGTDVAEVVAGIYEKNGVPTKLEYYQRGTTNFAPIVTRIMASNPDTVDTVSTPPGDAGILVKQLRQAGYKGVIGRLGGPGTVEIARVAGGMDVLRDFYWFEPVFIDENVLKLQESYQTLLKAEPPENNFFYLFVAGGRALVQAIEKAGTYSDADKVAEVLRKLDVVDPNLGEGKWIGQATYKINQELSLPFGIGTILGGKEQPVIQVKAPVDY</sequence>
<dbReference type="PRINTS" id="PR00337">
    <property type="entry name" value="LEUILEVALBP"/>
</dbReference>
<evidence type="ECO:0000256" key="1">
    <source>
        <dbReference type="ARBA" id="ARBA00010062"/>
    </source>
</evidence>
<protein>
    <submittedName>
        <fullName evidence="7">ABC transporter substrate-binding protein</fullName>
    </submittedName>
</protein>
<dbReference type="GO" id="GO:0006865">
    <property type="term" value="P:amino acid transport"/>
    <property type="evidence" value="ECO:0007669"/>
    <property type="project" value="UniProtKB-KW"/>
</dbReference>
<dbReference type="PANTHER" id="PTHR30483">
    <property type="entry name" value="LEUCINE-SPECIFIC-BINDING PROTEIN"/>
    <property type="match status" value="1"/>
</dbReference>
<dbReference type="AlphaFoldDB" id="A0A261TTF1"/>
<feature type="signal peptide" evidence="5">
    <location>
        <begin position="1"/>
        <end position="23"/>
    </location>
</feature>
<dbReference type="SUPFAM" id="SSF53822">
    <property type="entry name" value="Periplasmic binding protein-like I"/>
    <property type="match status" value="1"/>
</dbReference>
<keyword evidence="2" id="KW-0813">Transport</keyword>
<comment type="similarity">
    <text evidence="1">Belongs to the leucine-binding protein family.</text>
</comment>
<dbReference type="Gene3D" id="3.40.50.2300">
    <property type="match status" value="2"/>
</dbReference>
<dbReference type="InterPro" id="IPR028082">
    <property type="entry name" value="Peripla_BP_I"/>
</dbReference>
<evidence type="ECO:0000313" key="8">
    <source>
        <dbReference type="Proteomes" id="UP000216885"/>
    </source>
</evidence>
<evidence type="ECO:0000256" key="4">
    <source>
        <dbReference type="ARBA" id="ARBA00022970"/>
    </source>
</evidence>
<dbReference type="InterPro" id="IPR028081">
    <property type="entry name" value="Leu-bd"/>
</dbReference>
<dbReference type="EMBL" id="NEVQ01000021">
    <property type="protein sequence ID" value="OZI52300.1"/>
    <property type="molecule type" value="Genomic_DNA"/>
</dbReference>
<evidence type="ECO:0000259" key="6">
    <source>
        <dbReference type="Pfam" id="PF13458"/>
    </source>
</evidence>
<dbReference type="CDD" id="cd06336">
    <property type="entry name" value="PBP1_ABC_ligand_binding-like"/>
    <property type="match status" value="1"/>
</dbReference>
<dbReference type="Proteomes" id="UP000216885">
    <property type="component" value="Unassembled WGS sequence"/>
</dbReference>
<keyword evidence="8" id="KW-1185">Reference proteome</keyword>
<gene>
    <name evidence="7" type="ORF">CAL20_20295</name>
</gene>
<feature type="domain" description="Leucine-binding protein" evidence="6">
    <location>
        <begin position="26"/>
        <end position="352"/>
    </location>
</feature>
<comment type="caution">
    <text evidence="7">The sequence shown here is derived from an EMBL/GenBank/DDBJ whole genome shotgun (WGS) entry which is preliminary data.</text>
</comment>
<dbReference type="Pfam" id="PF13458">
    <property type="entry name" value="Peripla_BP_6"/>
    <property type="match status" value="1"/>
</dbReference>
<name>A0A261TTF1_9BORD</name>
<evidence type="ECO:0000256" key="2">
    <source>
        <dbReference type="ARBA" id="ARBA00022448"/>
    </source>
</evidence>
<keyword evidence="3 5" id="KW-0732">Signal</keyword>